<feature type="compositionally biased region" description="Basic and acidic residues" evidence="1">
    <location>
        <begin position="77"/>
        <end position="118"/>
    </location>
</feature>
<accession>A0A5N8XVW9</accession>
<dbReference type="Proteomes" id="UP000400924">
    <property type="component" value="Unassembled WGS sequence"/>
</dbReference>
<dbReference type="RefSeq" id="WP_152776752.1">
    <property type="nucleotide sequence ID" value="NZ_VJZC01000577.1"/>
</dbReference>
<feature type="region of interest" description="Disordered" evidence="1">
    <location>
        <begin position="77"/>
        <end position="133"/>
    </location>
</feature>
<evidence type="ECO:0000313" key="3">
    <source>
        <dbReference type="Proteomes" id="UP000400924"/>
    </source>
</evidence>
<keyword evidence="3" id="KW-1185">Reference proteome</keyword>
<sequence>MGEERQIGDADLMDIARDEARARALRKSLQRLADNSSGNSALQEMAREVLSGRVGLREALRVGAYSDALGERIAQARREYEEQSPEDRERQRAEAERYLEAQRTEIEQERREAAERSRAAQQRARHSGHDWKL</sequence>
<comment type="caution">
    <text evidence="2">The sequence shown here is derived from an EMBL/GenBank/DDBJ whole genome shotgun (WGS) entry which is preliminary data.</text>
</comment>
<dbReference type="EMBL" id="VJZC01000577">
    <property type="protein sequence ID" value="MPY63482.1"/>
    <property type="molecule type" value="Genomic_DNA"/>
</dbReference>
<dbReference type="OrthoDB" id="3871167at2"/>
<name>A0A5N8XVW9_9ACTN</name>
<gene>
    <name evidence="2" type="ORF">FNH08_41905</name>
</gene>
<reference evidence="2 3" key="1">
    <citation type="submission" date="2019-07" db="EMBL/GenBank/DDBJ databases">
        <title>New species of Amycolatopsis and Streptomyces.</title>
        <authorList>
            <person name="Duangmal K."/>
            <person name="Teo W.F.A."/>
            <person name="Lipun K."/>
        </authorList>
    </citation>
    <scope>NUCLEOTIDE SEQUENCE [LARGE SCALE GENOMIC DNA]</scope>
    <source>
        <strain evidence="2 3">NBRC 106415</strain>
    </source>
</reference>
<dbReference type="AlphaFoldDB" id="A0A5N8XVW9"/>
<organism evidence="2 3">
    <name type="scientific">Streptomyces spongiae</name>
    <dbReference type="NCBI Taxonomy" id="565072"/>
    <lineage>
        <taxon>Bacteria</taxon>
        <taxon>Bacillati</taxon>
        <taxon>Actinomycetota</taxon>
        <taxon>Actinomycetes</taxon>
        <taxon>Kitasatosporales</taxon>
        <taxon>Streptomycetaceae</taxon>
        <taxon>Streptomyces</taxon>
    </lineage>
</organism>
<proteinExistence type="predicted"/>
<evidence type="ECO:0000256" key="1">
    <source>
        <dbReference type="SAM" id="MobiDB-lite"/>
    </source>
</evidence>
<evidence type="ECO:0000313" key="2">
    <source>
        <dbReference type="EMBL" id="MPY63482.1"/>
    </source>
</evidence>
<protein>
    <submittedName>
        <fullName evidence="2">Uncharacterized protein</fullName>
    </submittedName>
</protein>